<dbReference type="Gene3D" id="3.30.420.10">
    <property type="entry name" value="Ribonuclease H-like superfamily/Ribonuclease H"/>
    <property type="match status" value="1"/>
</dbReference>
<evidence type="ECO:0000313" key="3">
    <source>
        <dbReference type="EMBL" id="KAL3391856.1"/>
    </source>
</evidence>
<name>A0ABD2WGY8_9HYME</name>
<dbReference type="InterPro" id="IPR000477">
    <property type="entry name" value="RT_dom"/>
</dbReference>
<dbReference type="AlphaFoldDB" id="A0ABD2WGY8"/>
<evidence type="ECO:0000259" key="1">
    <source>
        <dbReference type="PROSITE" id="PS50878"/>
    </source>
</evidence>
<evidence type="ECO:0008006" key="5">
    <source>
        <dbReference type="Google" id="ProtNLM"/>
    </source>
</evidence>
<keyword evidence="4" id="KW-1185">Reference proteome</keyword>
<dbReference type="Pfam" id="PF00078">
    <property type="entry name" value="RVT_1"/>
    <property type="match status" value="1"/>
</dbReference>
<dbReference type="InterPro" id="IPR005135">
    <property type="entry name" value="Endo/exonuclease/phosphatase"/>
</dbReference>
<accession>A0ABD2WGY8</accession>
<dbReference type="Gene3D" id="3.30.70.270">
    <property type="match status" value="1"/>
</dbReference>
<proteinExistence type="predicted"/>
<dbReference type="InterPro" id="IPR043128">
    <property type="entry name" value="Rev_trsase/Diguanyl_cyclase"/>
</dbReference>
<sequence>MAQNKNSLKILQWNCRSVTNKLILQNEAHNYDIIILIETWLKESKSFRLKGFNIIRYDRHSGEGGGLAICIKDNLFFEKTSINFTCKSMEMGSAIVRLDSEKPENILITACYRPPNIDNKPNNISPNDWNKLINSIMIHNSKHFILAGDFNAHHPYWGSKKYCANGNTIADNLDFNNIMLLNNGNPTHFDLSYSGFSESSIDLTFCSTDLFPKCDWCVLDDGWKSDHYPIIIELNVKPFYKHRVNYRYNLKKLDWNKFYNGLDESKSLFNSLEYINHHVLARYSIFIDYINNAIADALPSSNKSNNKSQSISLNTDVNGKRSGSIWWNENCTRVVRQRKAALKSVRYRYTMERFIEVKRLEALTTKTLREEKLKSFQSFCNKVNYRTNTCEFWKVIKRFNNSFKQPDGNSGSLKIEANMQEAITSLSSPKTIHTSAINNLLRLSNDSMIIEDYNVLNDTFTFEELQHAMDNINMKSAPGIDKISYEIIVNLPEFFKRILLDLYNDIFHSQKFPAEWSEYLVIFIPKNNSDKVRPISLASCVLKIMEKMIKARLEWWLERHDVLANTQFGFRKNKSCIDNLSILTSDIQKNFYTKNSVSALFLDIKGAFDNVVPDVLIDDLMELGLPKSIIMFIKNLIFERHTTFCTLTEIVKKTVNKGLPQGSVLSPLLYAIYTRKIDKILDKSVSNLQFADDLVIYNKNQSDHADQIDQLKCENDKLLDHLKNRGLDIAPEKCVLVIFDKSAKRTKSQTISIEINNCIVKPSNHVKFLGMILDSRLTWSEHSKKLLISCKSRLKIISFLRSTWWGADPESLLTLYKALVRSKIEYGGFLMHPNDNSCFDKLQKIQNAAIRIAMGYRDSTPINVMVAETKIPYLLSRIKFTCYKYVLKCLAADRTNVANLEDLLSLSENFMYSHNYSPSLLVECFKNTWFLKDSIISSNKHENYCIDFNSILFRPNVSLDFGKKLSNQTSLNSTCNLLLDNVSSTPIFTDGSKIELPDRSLVGYASWSPSADFCTSLKIKDSASIFTAECSALLSVVEKIIDIGQGAYSIFSDSESALKALCSSHSKSCLIIKLRHKLAIAHKLGISINLNWIPAHKGIQGNENADSAAKSAAIGGPFLDNPIPVTDYFVTFRKECKEESDNLAISLSESKGSFYFNHFYSEKSEKWFTGMGLPRKVIVSINRIRSNHSSLNSSLFRKNIVSENLCKCGLTEDTLDHIFWECELTKEPRQRLVNKLKKIHMYGPNYSVIDLLKSKNNNVLECISEFILTAKCNF</sequence>
<evidence type="ECO:0000313" key="4">
    <source>
        <dbReference type="Proteomes" id="UP001627154"/>
    </source>
</evidence>
<dbReference type="PROSITE" id="PS50879">
    <property type="entry name" value="RNASE_H_1"/>
    <property type="match status" value="1"/>
</dbReference>
<dbReference type="SUPFAM" id="SSF56672">
    <property type="entry name" value="DNA/RNA polymerases"/>
    <property type="match status" value="1"/>
</dbReference>
<dbReference type="PANTHER" id="PTHR36688">
    <property type="entry name" value="ENDO/EXONUCLEASE/PHOSPHATASE DOMAIN-CONTAINING PROTEIN"/>
    <property type="match status" value="1"/>
</dbReference>
<dbReference type="InterPro" id="IPR036397">
    <property type="entry name" value="RNaseH_sf"/>
</dbReference>
<feature type="domain" description="Reverse transcriptase" evidence="1">
    <location>
        <begin position="505"/>
        <end position="773"/>
    </location>
</feature>
<dbReference type="PROSITE" id="PS50878">
    <property type="entry name" value="RT_POL"/>
    <property type="match status" value="1"/>
</dbReference>
<dbReference type="PANTHER" id="PTHR36688:SF2">
    <property type="entry name" value="ENDONUCLEASE_EXONUCLEASE_PHOSPHATASE DOMAIN-CONTAINING PROTEIN"/>
    <property type="match status" value="1"/>
</dbReference>
<dbReference type="InterPro" id="IPR012337">
    <property type="entry name" value="RNaseH-like_sf"/>
</dbReference>
<gene>
    <name evidence="3" type="ORF">TKK_013751</name>
</gene>
<dbReference type="InterPro" id="IPR043502">
    <property type="entry name" value="DNA/RNA_pol_sf"/>
</dbReference>
<comment type="caution">
    <text evidence="3">The sequence shown here is derived from an EMBL/GenBank/DDBJ whole genome shotgun (WGS) entry which is preliminary data.</text>
</comment>
<dbReference type="InterPro" id="IPR052560">
    <property type="entry name" value="RdDP_mobile_element"/>
</dbReference>
<dbReference type="GO" id="GO:0071897">
    <property type="term" value="P:DNA biosynthetic process"/>
    <property type="evidence" value="ECO:0007669"/>
    <property type="project" value="UniProtKB-ARBA"/>
</dbReference>
<dbReference type="SUPFAM" id="SSF56219">
    <property type="entry name" value="DNase I-like"/>
    <property type="match status" value="1"/>
</dbReference>
<dbReference type="InterPro" id="IPR002156">
    <property type="entry name" value="RNaseH_domain"/>
</dbReference>
<dbReference type="SUPFAM" id="SSF53098">
    <property type="entry name" value="Ribonuclease H-like"/>
    <property type="match status" value="1"/>
</dbReference>
<dbReference type="Gene3D" id="3.60.10.10">
    <property type="entry name" value="Endonuclease/exonuclease/phosphatase"/>
    <property type="match status" value="1"/>
</dbReference>
<dbReference type="CDD" id="cd09276">
    <property type="entry name" value="Rnase_HI_RT_non_LTR"/>
    <property type="match status" value="1"/>
</dbReference>
<dbReference type="InterPro" id="IPR036691">
    <property type="entry name" value="Endo/exonu/phosph_ase_sf"/>
</dbReference>
<reference evidence="3 4" key="1">
    <citation type="journal article" date="2024" name="bioRxiv">
        <title>A reference genome for Trichogramma kaykai: A tiny desert-dwelling parasitoid wasp with competing sex-ratio distorters.</title>
        <authorList>
            <person name="Culotta J."/>
            <person name="Lindsey A.R."/>
        </authorList>
    </citation>
    <scope>NUCLEOTIDE SEQUENCE [LARGE SCALE GENOMIC DNA]</scope>
    <source>
        <strain evidence="3 4">KSX58</strain>
    </source>
</reference>
<feature type="domain" description="RNase H type-1" evidence="2">
    <location>
        <begin position="981"/>
        <end position="1114"/>
    </location>
</feature>
<dbReference type="GO" id="GO:0042575">
    <property type="term" value="C:DNA polymerase complex"/>
    <property type="evidence" value="ECO:0007669"/>
    <property type="project" value="UniProtKB-ARBA"/>
</dbReference>
<dbReference type="EMBL" id="JBJJXI010000108">
    <property type="protein sequence ID" value="KAL3391856.1"/>
    <property type="molecule type" value="Genomic_DNA"/>
</dbReference>
<dbReference type="Pfam" id="PF00075">
    <property type="entry name" value="RNase_H"/>
    <property type="match status" value="1"/>
</dbReference>
<dbReference type="Pfam" id="PF14529">
    <property type="entry name" value="Exo_endo_phos_2"/>
    <property type="match status" value="1"/>
</dbReference>
<dbReference type="Proteomes" id="UP001627154">
    <property type="component" value="Unassembled WGS sequence"/>
</dbReference>
<protein>
    <recommendedName>
        <fullName evidence="5">Reverse transcriptase domain-containing protein</fullName>
    </recommendedName>
</protein>
<evidence type="ECO:0000259" key="2">
    <source>
        <dbReference type="PROSITE" id="PS50879"/>
    </source>
</evidence>
<organism evidence="3 4">
    <name type="scientific">Trichogramma kaykai</name>
    <dbReference type="NCBI Taxonomy" id="54128"/>
    <lineage>
        <taxon>Eukaryota</taxon>
        <taxon>Metazoa</taxon>
        <taxon>Ecdysozoa</taxon>
        <taxon>Arthropoda</taxon>
        <taxon>Hexapoda</taxon>
        <taxon>Insecta</taxon>
        <taxon>Pterygota</taxon>
        <taxon>Neoptera</taxon>
        <taxon>Endopterygota</taxon>
        <taxon>Hymenoptera</taxon>
        <taxon>Apocrita</taxon>
        <taxon>Proctotrupomorpha</taxon>
        <taxon>Chalcidoidea</taxon>
        <taxon>Trichogrammatidae</taxon>
        <taxon>Trichogramma</taxon>
    </lineage>
</organism>
<dbReference type="CDD" id="cd01650">
    <property type="entry name" value="RT_nLTR_like"/>
    <property type="match status" value="1"/>
</dbReference>